<dbReference type="AlphaFoldDB" id="B0JXK7"/>
<keyword evidence="3" id="KW-1185">Reference proteome</keyword>
<name>B0JXK7_MICAN</name>
<gene>
    <name evidence="2" type="ordered locus">MAE_20120</name>
</gene>
<dbReference type="KEGG" id="mar:MAE_20120"/>
<protein>
    <submittedName>
        <fullName evidence="2">Uncharacterized protein</fullName>
    </submittedName>
</protein>
<keyword evidence="1" id="KW-0472">Membrane</keyword>
<dbReference type="Proteomes" id="UP000001510">
    <property type="component" value="Chromosome"/>
</dbReference>
<dbReference type="EMBL" id="AP009552">
    <property type="protein sequence ID" value="BAG01834.1"/>
    <property type="molecule type" value="Genomic_DNA"/>
</dbReference>
<proteinExistence type="predicted"/>
<reference evidence="2 3" key="1">
    <citation type="journal article" date="2007" name="DNA Res.">
        <title>Complete genomic structure of the bloom-forming toxic cyanobacterium Microcystis aeruginosa NIES-843.</title>
        <authorList>
            <person name="Kaneko T."/>
            <person name="Nakajima N."/>
            <person name="Okamoto S."/>
            <person name="Suzuki I."/>
            <person name="Tanabe Y."/>
            <person name="Tamaoki M."/>
            <person name="Nakamura Y."/>
            <person name="Kasai F."/>
            <person name="Watanabe A."/>
            <person name="Kawashima K."/>
            <person name="Kishida Y."/>
            <person name="Ono A."/>
            <person name="Shimizu Y."/>
            <person name="Takahashi C."/>
            <person name="Minami C."/>
            <person name="Fujishiro T."/>
            <person name="Kohara M."/>
            <person name="Katoh M."/>
            <person name="Nakazaki N."/>
            <person name="Nakayama S."/>
            <person name="Yamada M."/>
            <person name="Tabata S."/>
            <person name="Watanabe M.M."/>
        </authorList>
    </citation>
    <scope>NUCLEOTIDE SEQUENCE [LARGE SCALE GENOMIC DNA]</scope>
    <source>
        <strain evidence="3">NIES-843 / IAM M-247</strain>
    </source>
</reference>
<dbReference type="EnsemblBacteria" id="BAG01834">
    <property type="protein sequence ID" value="BAG01834"/>
    <property type="gene ID" value="MAE_20120"/>
</dbReference>
<organism evidence="2 3">
    <name type="scientific">Microcystis aeruginosa (strain NIES-843 / IAM M-2473)</name>
    <dbReference type="NCBI Taxonomy" id="449447"/>
    <lineage>
        <taxon>Bacteria</taxon>
        <taxon>Bacillati</taxon>
        <taxon>Cyanobacteriota</taxon>
        <taxon>Cyanophyceae</taxon>
        <taxon>Oscillatoriophycideae</taxon>
        <taxon>Chroococcales</taxon>
        <taxon>Microcystaceae</taxon>
        <taxon>Microcystis</taxon>
    </lineage>
</organism>
<evidence type="ECO:0000256" key="1">
    <source>
        <dbReference type="SAM" id="Phobius"/>
    </source>
</evidence>
<keyword evidence="1" id="KW-1133">Transmembrane helix</keyword>
<accession>B0JXK7</accession>
<sequence length="61" mass="7139">MSILKIFYLTSAIFLLPLSLDWFCIYLSVPLNLDVRISTLFWAFYLLVLTLLMILNPVIKD</sequence>
<feature type="transmembrane region" description="Helical" evidence="1">
    <location>
        <begin position="7"/>
        <end position="28"/>
    </location>
</feature>
<keyword evidence="1" id="KW-0812">Transmembrane</keyword>
<dbReference type="HOGENOM" id="CLU_2917470_0_0_3"/>
<evidence type="ECO:0000313" key="2">
    <source>
        <dbReference type="EMBL" id="BAG01834.1"/>
    </source>
</evidence>
<dbReference type="PaxDb" id="449447-MAE_20120"/>
<feature type="transmembrane region" description="Helical" evidence="1">
    <location>
        <begin position="40"/>
        <end position="59"/>
    </location>
</feature>
<evidence type="ECO:0000313" key="3">
    <source>
        <dbReference type="Proteomes" id="UP000001510"/>
    </source>
</evidence>